<feature type="transmembrane region" description="Helical" evidence="5">
    <location>
        <begin position="155"/>
        <end position="181"/>
    </location>
</feature>
<feature type="transmembrane region" description="Helical" evidence="5">
    <location>
        <begin position="270"/>
        <end position="301"/>
    </location>
</feature>
<comment type="subcellular location">
    <subcellularLocation>
        <location evidence="1">Membrane</location>
        <topology evidence="1">Multi-pass membrane protein</topology>
    </subcellularLocation>
</comment>
<dbReference type="Pfam" id="PF04932">
    <property type="entry name" value="Wzy_C"/>
    <property type="match status" value="1"/>
</dbReference>
<feature type="transmembrane region" description="Helical" evidence="5">
    <location>
        <begin position="102"/>
        <end position="120"/>
    </location>
</feature>
<evidence type="ECO:0000313" key="8">
    <source>
        <dbReference type="Proteomes" id="UP000218775"/>
    </source>
</evidence>
<evidence type="ECO:0000256" key="5">
    <source>
        <dbReference type="SAM" id="Phobius"/>
    </source>
</evidence>
<feature type="transmembrane region" description="Helical" evidence="5">
    <location>
        <begin position="417"/>
        <end position="442"/>
    </location>
</feature>
<feature type="transmembrane region" description="Helical" evidence="5">
    <location>
        <begin position="201"/>
        <end position="219"/>
    </location>
</feature>
<dbReference type="AlphaFoldDB" id="A0A2A4X5Q8"/>
<evidence type="ECO:0000256" key="2">
    <source>
        <dbReference type="ARBA" id="ARBA00022692"/>
    </source>
</evidence>
<dbReference type="Proteomes" id="UP000218775">
    <property type="component" value="Unassembled WGS sequence"/>
</dbReference>
<keyword evidence="3 5" id="KW-1133">Transmembrane helix</keyword>
<protein>
    <recommendedName>
        <fullName evidence="6">O-antigen ligase-related domain-containing protein</fullName>
    </recommendedName>
</protein>
<feature type="transmembrane region" description="Helical" evidence="5">
    <location>
        <begin position="126"/>
        <end position="143"/>
    </location>
</feature>
<gene>
    <name evidence="7" type="ORF">COB21_03205</name>
</gene>
<feature type="transmembrane region" description="Helical" evidence="5">
    <location>
        <begin position="21"/>
        <end position="47"/>
    </location>
</feature>
<feature type="transmembrane region" description="Helical" evidence="5">
    <location>
        <begin position="240"/>
        <end position="258"/>
    </location>
</feature>
<sequence length="507" mass="56807">MSAKTKTIKTQSSYIRKAMPYRAWLLVLLLCFIPLKEVTLSIFPSFFSWQKSIFEQLINFPLCIPNFIGYQGVLHVTEIALLLTGLYLTLKKTGYVKNLTKQPTLFLVLFAAVAILSIALSPCKLFFFPYFTVISLLALTVAFDQISTHFNAYKTFALFVVATLIILGTFEAGVCILQFLYQKSVGLRVFGEQKLYVDKDFAIATFPINQALRSFLALFSPVLETRMAVLRSYGTMNHPNIIAGFLLLTSITTLNAYITNALKGKRPALIASFFLQVLGLLFTFSRGGLIGFIVATIALLFLTINRSSFSIKQLFMQHKKVVFSFSLALIAMNIALVPFYKARAGLVHQTAFTKEVDSYRLLFIKQAWLATANKPLLGNGYGCFTFFPAPYLAHVKNTPATAMYPDFSVTRDRPHNVFLMISGETGLIGLLLFLTFFSTIFYHSWKVRKFLNDAGFVSALLGFMFISMIDIYPLSDFEGKMCFFVCAALSWGAVLKAKKCMASEQSA</sequence>
<dbReference type="GO" id="GO:0016020">
    <property type="term" value="C:membrane"/>
    <property type="evidence" value="ECO:0007669"/>
    <property type="project" value="UniProtKB-SubCell"/>
</dbReference>
<reference evidence="8" key="1">
    <citation type="submission" date="2017-08" db="EMBL/GenBank/DDBJ databases">
        <title>A dynamic microbial community with high functional redundancy inhabits the cold, oxic subseafloor aquifer.</title>
        <authorList>
            <person name="Tully B.J."/>
            <person name="Wheat C.G."/>
            <person name="Glazer B.T."/>
            <person name="Huber J.A."/>
        </authorList>
    </citation>
    <scope>NUCLEOTIDE SEQUENCE [LARGE SCALE GENOMIC DNA]</scope>
</reference>
<proteinExistence type="predicted"/>
<dbReference type="PANTHER" id="PTHR37422">
    <property type="entry name" value="TEICHURONIC ACID BIOSYNTHESIS PROTEIN TUAE"/>
    <property type="match status" value="1"/>
</dbReference>
<evidence type="ECO:0000256" key="3">
    <source>
        <dbReference type="ARBA" id="ARBA00022989"/>
    </source>
</evidence>
<evidence type="ECO:0000256" key="4">
    <source>
        <dbReference type="ARBA" id="ARBA00023136"/>
    </source>
</evidence>
<keyword evidence="2 5" id="KW-0812">Transmembrane</keyword>
<dbReference type="PANTHER" id="PTHR37422:SF23">
    <property type="entry name" value="TEICHURONIC ACID BIOSYNTHESIS PROTEIN TUAE"/>
    <property type="match status" value="1"/>
</dbReference>
<comment type="caution">
    <text evidence="7">The sequence shown here is derived from an EMBL/GenBank/DDBJ whole genome shotgun (WGS) entry which is preliminary data.</text>
</comment>
<organism evidence="7 8">
    <name type="scientific">Aerophobetes bacterium</name>
    <dbReference type="NCBI Taxonomy" id="2030807"/>
    <lineage>
        <taxon>Bacteria</taxon>
        <taxon>Candidatus Aerophobota</taxon>
    </lineage>
</organism>
<feature type="domain" description="O-antigen ligase-related" evidence="6">
    <location>
        <begin position="272"/>
        <end position="434"/>
    </location>
</feature>
<dbReference type="InterPro" id="IPR051533">
    <property type="entry name" value="WaaL-like"/>
</dbReference>
<name>A0A2A4X5Q8_UNCAE</name>
<dbReference type="EMBL" id="NVUK01000017">
    <property type="protein sequence ID" value="PCI77385.1"/>
    <property type="molecule type" value="Genomic_DNA"/>
</dbReference>
<evidence type="ECO:0000313" key="7">
    <source>
        <dbReference type="EMBL" id="PCI77385.1"/>
    </source>
</evidence>
<evidence type="ECO:0000256" key="1">
    <source>
        <dbReference type="ARBA" id="ARBA00004141"/>
    </source>
</evidence>
<keyword evidence="4 5" id="KW-0472">Membrane</keyword>
<evidence type="ECO:0000259" key="6">
    <source>
        <dbReference type="Pfam" id="PF04932"/>
    </source>
</evidence>
<dbReference type="InterPro" id="IPR007016">
    <property type="entry name" value="O-antigen_ligase-rel_domated"/>
</dbReference>
<feature type="transmembrane region" description="Helical" evidence="5">
    <location>
        <begin position="67"/>
        <end position="90"/>
    </location>
</feature>
<accession>A0A2A4X5Q8</accession>
<feature type="transmembrane region" description="Helical" evidence="5">
    <location>
        <begin position="454"/>
        <end position="471"/>
    </location>
</feature>
<feature type="transmembrane region" description="Helical" evidence="5">
    <location>
        <begin position="321"/>
        <end position="340"/>
    </location>
</feature>